<feature type="region of interest" description="Disordered" evidence="1">
    <location>
        <begin position="108"/>
        <end position="132"/>
    </location>
</feature>
<protein>
    <submittedName>
        <fullName evidence="2">Uncharacterized protein</fullName>
    </submittedName>
</protein>
<sequence>MRLVRAALAQSPSSRARNHRPATCNAHSPYSSREPKSAPRWPPSTGTLLPGQWGPREARPDPSPPSQAQQPSSRGGEGQTRTVPFWRAPLSRELTLVARFSGFGGETVRENRMAKTSGEGGHSSADQLPLPVDTRRFSEPKREQVPPKWSNVTAPSISRTRAVIKTPVLRS</sequence>
<evidence type="ECO:0000313" key="3">
    <source>
        <dbReference type="Proteomes" id="UP000554235"/>
    </source>
</evidence>
<reference evidence="2 3" key="1">
    <citation type="submission" date="2020-01" db="EMBL/GenBank/DDBJ databases">
        <title>Identification and distribution of gene clusters putatively required for synthesis of sphingolipid metabolism inhibitors in phylogenetically diverse species of the filamentous fungus Fusarium.</title>
        <authorList>
            <person name="Kim H.-S."/>
            <person name="Busman M."/>
            <person name="Brown D.W."/>
            <person name="Divon H."/>
            <person name="Uhlig S."/>
            <person name="Proctor R.H."/>
        </authorList>
    </citation>
    <scope>NUCLEOTIDE SEQUENCE [LARGE SCALE GENOMIC DNA]</scope>
    <source>
        <strain evidence="2 3">NRRL 20459</strain>
    </source>
</reference>
<proteinExistence type="predicted"/>
<name>A0A8H4L5X8_9HYPO</name>
<dbReference type="EMBL" id="JAADYS010001577">
    <property type="protein sequence ID" value="KAF4462173.1"/>
    <property type="molecule type" value="Genomic_DNA"/>
</dbReference>
<organism evidence="2 3">
    <name type="scientific">Fusarium albosuccineum</name>
    <dbReference type="NCBI Taxonomy" id="1237068"/>
    <lineage>
        <taxon>Eukaryota</taxon>
        <taxon>Fungi</taxon>
        <taxon>Dikarya</taxon>
        <taxon>Ascomycota</taxon>
        <taxon>Pezizomycotina</taxon>
        <taxon>Sordariomycetes</taxon>
        <taxon>Hypocreomycetidae</taxon>
        <taxon>Hypocreales</taxon>
        <taxon>Nectriaceae</taxon>
        <taxon>Fusarium</taxon>
        <taxon>Fusarium decemcellulare species complex</taxon>
    </lineage>
</organism>
<gene>
    <name evidence="2" type="ORF">FALBO_11018</name>
</gene>
<dbReference type="Proteomes" id="UP000554235">
    <property type="component" value="Unassembled WGS sequence"/>
</dbReference>
<feature type="region of interest" description="Disordered" evidence="1">
    <location>
        <begin position="1"/>
        <end position="86"/>
    </location>
</feature>
<comment type="caution">
    <text evidence="2">The sequence shown here is derived from an EMBL/GenBank/DDBJ whole genome shotgun (WGS) entry which is preliminary data.</text>
</comment>
<dbReference type="AlphaFoldDB" id="A0A8H4L5X8"/>
<evidence type="ECO:0000313" key="2">
    <source>
        <dbReference type="EMBL" id="KAF4462173.1"/>
    </source>
</evidence>
<evidence type="ECO:0000256" key="1">
    <source>
        <dbReference type="SAM" id="MobiDB-lite"/>
    </source>
</evidence>
<keyword evidence="3" id="KW-1185">Reference proteome</keyword>
<accession>A0A8H4L5X8</accession>